<keyword evidence="4" id="KW-1185">Reference proteome</keyword>
<gene>
    <name evidence="3" type="ORF">KAK03_12260</name>
</gene>
<dbReference type="EMBL" id="JAGQDD010000008">
    <property type="protein sequence ID" value="MBQ0931261.1"/>
    <property type="molecule type" value="Genomic_DNA"/>
</dbReference>
<evidence type="ECO:0000313" key="3">
    <source>
        <dbReference type="EMBL" id="MBQ0931261.1"/>
    </source>
</evidence>
<dbReference type="SUPFAM" id="SSF53800">
    <property type="entry name" value="Chelatase"/>
    <property type="match status" value="1"/>
</dbReference>
<dbReference type="InterPro" id="IPR002762">
    <property type="entry name" value="CbiX-like"/>
</dbReference>
<proteinExistence type="predicted"/>
<dbReference type="CDD" id="cd03416">
    <property type="entry name" value="CbiX_SirB_N"/>
    <property type="match status" value="1"/>
</dbReference>
<accession>A0A941BEM3</accession>
<keyword evidence="1" id="KW-0479">Metal-binding</keyword>
<protein>
    <submittedName>
        <fullName evidence="3">CbiX/SirB N-terminal domain-containing protein</fullName>
    </submittedName>
</protein>
<evidence type="ECO:0000256" key="2">
    <source>
        <dbReference type="ARBA" id="ARBA00023239"/>
    </source>
</evidence>
<dbReference type="Pfam" id="PF01903">
    <property type="entry name" value="CbiX"/>
    <property type="match status" value="1"/>
</dbReference>
<dbReference type="PANTHER" id="PTHR33542">
    <property type="entry name" value="SIROHYDROCHLORIN FERROCHELATASE, CHLOROPLASTIC"/>
    <property type="match status" value="1"/>
</dbReference>
<name>A0A941BEM3_9BURK</name>
<keyword evidence="2" id="KW-0456">Lyase</keyword>
<evidence type="ECO:0000256" key="1">
    <source>
        <dbReference type="ARBA" id="ARBA00022723"/>
    </source>
</evidence>
<dbReference type="InterPro" id="IPR050963">
    <property type="entry name" value="Sirohydro_Cobaltochel/CbiX"/>
</dbReference>
<comment type="caution">
    <text evidence="3">The sequence shown here is derived from an EMBL/GenBank/DDBJ whole genome shotgun (WGS) entry which is preliminary data.</text>
</comment>
<dbReference type="PANTHER" id="PTHR33542:SF3">
    <property type="entry name" value="SIROHYDROCHLORIN FERROCHELATASE, CHLOROPLASTIC"/>
    <property type="match status" value="1"/>
</dbReference>
<dbReference type="RefSeq" id="WP_210854249.1">
    <property type="nucleotide sequence ID" value="NZ_JAGQDD010000008.1"/>
</dbReference>
<dbReference type="GO" id="GO:0016829">
    <property type="term" value="F:lyase activity"/>
    <property type="evidence" value="ECO:0007669"/>
    <property type="project" value="UniProtKB-KW"/>
</dbReference>
<dbReference type="AlphaFoldDB" id="A0A941BEM3"/>
<sequence>MRGLILLAHGARDPAWSRPFVELAARVRAEHPGREVRNAYLEFVAPDMVEAGAELARAGCHAVDILPLFLGAGGHVRKDVPALLQRLQADWPAVHWMLHPAVGESPLLIDAMARIASGLHDAAALSREERA</sequence>
<dbReference type="GO" id="GO:0046872">
    <property type="term" value="F:metal ion binding"/>
    <property type="evidence" value="ECO:0007669"/>
    <property type="project" value="UniProtKB-KW"/>
</dbReference>
<organism evidence="3 4">
    <name type="scientific">Ideonella alba</name>
    <dbReference type="NCBI Taxonomy" id="2824118"/>
    <lineage>
        <taxon>Bacteria</taxon>
        <taxon>Pseudomonadati</taxon>
        <taxon>Pseudomonadota</taxon>
        <taxon>Betaproteobacteria</taxon>
        <taxon>Burkholderiales</taxon>
        <taxon>Sphaerotilaceae</taxon>
        <taxon>Ideonella</taxon>
    </lineage>
</organism>
<evidence type="ECO:0000313" key="4">
    <source>
        <dbReference type="Proteomes" id="UP000676246"/>
    </source>
</evidence>
<dbReference type="Proteomes" id="UP000676246">
    <property type="component" value="Unassembled WGS sequence"/>
</dbReference>
<dbReference type="Gene3D" id="3.40.50.1400">
    <property type="match status" value="1"/>
</dbReference>
<reference evidence="3 4" key="1">
    <citation type="submission" date="2021-04" db="EMBL/GenBank/DDBJ databases">
        <title>The genome sequence of Ideonella sp. 3Y2.</title>
        <authorList>
            <person name="Liu Y."/>
        </authorList>
    </citation>
    <scope>NUCLEOTIDE SEQUENCE [LARGE SCALE GENOMIC DNA]</scope>
    <source>
        <strain evidence="3 4">3Y2</strain>
    </source>
</reference>